<dbReference type="NCBIfam" id="NF001847">
    <property type="entry name" value="PRK00571.1-4"/>
    <property type="match status" value="1"/>
</dbReference>
<dbReference type="FunFam" id="2.60.15.10:FF:000001">
    <property type="entry name" value="ATP synthase epsilon chain"/>
    <property type="match status" value="1"/>
</dbReference>
<dbReference type="NCBIfam" id="NF009977">
    <property type="entry name" value="PRK13442.1"/>
    <property type="match status" value="1"/>
</dbReference>
<dbReference type="GO" id="GO:0046933">
    <property type="term" value="F:proton-transporting ATP synthase activity, rotational mechanism"/>
    <property type="evidence" value="ECO:0007669"/>
    <property type="project" value="UniProtKB-UniRule"/>
</dbReference>
<evidence type="ECO:0000256" key="9">
    <source>
        <dbReference type="ARBA" id="ARBA00023136"/>
    </source>
</evidence>
<accession>A0A6M4HDY2</accession>
<keyword evidence="7 12" id="KW-0375">Hydrogen ion transport</keyword>
<dbReference type="KEGG" id="upl:DSM104440_03795"/>
<dbReference type="GO" id="GO:0005524">
    <property type="term" value="F:ATP binding"/>
    <property type="evidence" value="ECO:0007669"/>
    <property type="project" value="UniProtKB-UniRule"/>
</dbReference>
<evidence type="ECO:0000256" key="5">
    <source>
        <dbReference type="ARBA" id="ARBA00022448"/>
    </source>
</evidence>
<evidence type="ECO:0000256" key="6">
    <source>
        <dbReference type="ARBA" id="ARBA00022475"/>
    </source>
</evidence>
<dbReference type="NCBIfam" id="TIGR01216">
    <property type="entry name" value="ATP_synt_epsi"/>
    <property type="match status" value="1"/>
</dbReference>
<evidence type="ECO:0000256" key="4">
    <source>
        <dbReference type="ARBA" id="ARBA00011648"/>
    </source>
</evidence>
<protein>
    <recommendedName>
        <fullName evidence="12">ATP synthase epsilon chain</fullName>
    </recommendedName>
    <alternativeName>
        <fullName evidence="12">ATP synthase F1 sector epsilon subunit</fullName>
    </alternativeName>
    <alternativeName>
        <fullName evidence="12">F-ATPase epsilon subunit</fullName>
    </alternativeName>
</protein>
<evidence type="ECO:0000256" key="2">
    <source>
        <dbReference type="ARBA" id="ARBA00004202"/>
    </source>
</evidence>
<feature type="domain" description="ATP synthase epsilon subunit C-terminal" evidence="14">
    <location>
        <begin position="90"/>
        <end position="133"/>
    </location>
</feature>
<dbReference type="Gene3D" id="1.20.5.440">
    <property type="entry name" value="ATP synthase delta/epsilon subunit, C-terminal domain"/>
    <property type="match status" value="1"/>
</dbReference>
<dbReference type="InterPro" id="IPR036771">
    <property type="entry name" value="ATPsynth_dsu/esu_N"/>
</dbReference>
<dbReference type="PANTHER" id="PTHR13822:SF10">
    <property type="entry name" value="ATP SYNTHASE EPSILON CHAIN, CHLOROPLASTIC"/>
    <property type="match status" value="1"/>
</dbReference>
<dbReference type="GO" id="GO:0045259">
    <property type="term" value="C:proton-transporting ATP synthase complex"/>
    <property type="evidence" value="ECO:0007669"/>
    <property type="project" value="UniProtKB-KW"/>
</dbReference>
<comment type="similarity">
    <text evidence="3 12 13">Belongs to the ATPase epsilon chain family.</text>
</comment>
<dbReference type="SUPFAM" id="SSF51344">
    <property type="entry name" value="Epsilon subunit of F1F0-ATP synthase N-terminal domain"/>
    <property type="match status" value="1"/>
</dbReference>
<evidence type="ECO:0000256" key="7">
    <source>
        <dbReference type="ARBA" id="ARBA00022781"/>
    </source>
</evidence>
<name>A0A6M4HDY2_9PROT</name>
<keyword evidence="11 12" id="KW-0066">ATP synthesis</keyword>
<evidence type="ECO:0000256" key="1">
    <source>
        <dbReference type="ARBA" id="ARBA00003543"/>
    </source>
</evidence>
<dbReference type="InterPro" id="IPR036794">
    <property type="entry name" value="ATP_F1_dsu/esu_C_sf"/>
</dbReference>
<evidence type="ECO:0000256" key="13">
    <source>
        <dbReference type="RuleBase" id="RU003656"/>
    </source>
</evidence>
<keyword evidence="9 12" id="KW-0472">Membrane</keyword>
<comment type="subcellular location">
    <subcellularLocation>
        <location evidence="2 12">Cell membrane</location>
        <topology evidence="2 12">Peripheral membrane protein</topology>
    </subcellularLocation>
</comment>
<dbReference type="CDD" id="cd12152">
    <property type="entry name" value="F1-ATPase_delta"/>
    <property type="match status" value="1"/>
</dbReference>
<comment type="subunit">
    <text evidence="4 12 13">F-type ATPases have 2 components, CF(1) - the catalytic core - and CF(0) - the membrane proton channel. CF(1) has five subunits: alpha(3), beta(3), gamma(1), delta(1), epsilon(1). CF(0) has three main subunits: a, b and c.</text>
</comment>
<dbReference type="AlphaFoldDB" id="A0A6M4HDY2"/>
<dbReference type="InParanoid" id="A0A6M4HDY2"/>
<dbReference type="Pfam" id="PF00401">
    <property type="entry name" value="ATP-synt_DE"/>
    <property type="match status" value="1"/>
</dbReference>
<evidence type="ECO:0000256" key="11">
    <source>
        <dbReference type="ARBA" id="ARBA00023310"/>
    </source>
</evidence>
<dbReference type="GO" id="GO:0005886">
    <property type="term" value="C:plasma membrane"/>
    <property type="evidence" value="ECO:0007669"/>
    <property type="project" value="UniProtKB-SubCell"/>
</dbReference>
<comment type="function">
    <text evidence="1 12">Produces ATP from ADP in the presence of a proton gradient across the membrane.</text>
</comment>
<dbReference type="InterPro" id="IPR001469">
    <property type="entry name" value="ATP_synth_F1_dsu/esu"/>
</dbReference>
<keyword evidence="10 12" id="KW-0139">CF(1)</keyword>
<keyword evidence="8 12" id="KW-0406">Ion transport</keyword>
<keyword evidence="5 12" id="KW-0813">Transport</keyword>
<keyword evidence="6 12" id="KW-1003">Cell membrane</keyword>
<organism evidence="16 17">
    <name type="scientific">Usitatibacter palustris</name>
    <dbReference type="NCBI Taxonomy" id="2732487"/>
    <lineage>
        <taxon>Bacteria</taxon>
        <taxon>Pseudomonadati</taxon>
        <taxon>Pseudomonadota</taxon>
        <taxon>Betaproteobacteria</taxon>
        <taxon>Nitrosomonadales</taxon>
        <taxon>Usitatibacteraceae</taxon>
        <taxon>Usitatibacter</taxon>
    </lineage>
</organism>
<sequence>MAKTIHVDIVSAEQSIFSGEAQMVIAPGEAGELGILPEHTPLLTRIKPGTVRIVPAGGGEEEVIYVSGGMMEVQPDVITVLADSSVRAHDLDEAKALEAKRAAEEAMASKSDSLEIAAAQAEFAMAAAQIAAIRKLRQKR</sequence>
<evidence type="ECO:0000313" key="16">
    <source>
        <dbReference type="EMBL" id="QJR16958.1"/>
    </source>
</evidence>
<dbReference type="PANTHER" id="PTHR13822">
    <property type="entry name" value="ATP SYNTHASE DELTA/EPSILON CHAIN"/>
    <property type="match status" value="1"/>
</dbReference>
<dbReference type="Gene3D" id="2.60.15.10">
    <property type="entry name" value="F0F1 ATP synthase delta/epsilon subunit, N-terminal"/>
    <property type="match status" value="1"/>
</dbReference>
<dbReference type="Proteomes" id="UP000503096">
    <property type="component" value="Chromosome"/>
</dbReference>
<evidence type="ECO:0000256" key="8">
    <source>
        <dbReference type="ARBA" id="ARBA00023065"/>
    </source>
</evidence>
<dbReference type="InterPro" id="IPR020546">
    <property type="entry name" value="ATP_synth_F1_dsu/esu_N"/>
</dbReference>
<dbReference type="SUPFAM" id="SSF46604">
    <property type="entry name" value="Epsilon subunit of F1F0-ATP synthase C-terminal domain"/>
    <property type="match status" value="1"/>
</dbReference>
<dbReference type="InterPro" id="IPR020547">
    <property type="entry name" value="ATP_synth_F1_esu_C"/>
</dbReference>
<feature type="domain" description="ATP synthase F1 complex delta/epsilon subunit N-terminal" evidence="15">
    <location>
        <begin position="5"/>
        <end position="84"/>
    </location>
</feature>
<dbReference type="FunCoup" id="A0A6M4HDY2">
    <property type="interactions" value="416"/>
</dbReference>
<dbReference type="RefSeq" id="WP_171165507.1">
    <property type="nucleotide sequence ID" value="NZ_CP053073.1"/>
</dbReference>
<dbReference type="EMBL" id="CP053073">
    <property type="protein sequence ID" value="QJR16958.1"/>
    <property type="molecule type" value="Genomic_DNA"/>
</dbReference>
<dbReference type="Pfam" id="PF02823">
    <property type="entry name" value="ATP-synt_DE_N"/>
    <property type="match status" value="1"/>
</dbReference>
<keyword evidence="17" id="KW-1185">Reference proteome</keyword>
<evidence type="ECO:0000256" key="3">
    <source>
        <dbReference type="ARBA" id="ARBA00005712"/>
    </source>
</evidence>
<dbReference type="HAMAP" id="MF_00530">
    <property type="entry name" value="ATP_synth_epsil_bac"/>
    <property type="match status" value="1"/>
</dbReference>
<evidence type="ECO:0000259" key="15">
    <source>
        <dbReference type="Pfam" id="PF02823"/>
    </source>
</evidence>
<evidence type="ECO:0000256" key="10">
    <source>
        <dbReference type="ARBA" id="ARBA00023196"/>
    </source>
</evidence>
<gene>
    <name evidence="12 16" type="primary">atpC</name>
    <name evidence="16" type="ORF">DSM104440_03795</name>
</gene>
<evidence type="ECO:0000256" key="12">
    <source>
        <dbReference type="HAMAP-Rule" id="MF_00530"/>
    </source>
</evidence>
<evidence type="ECO:0000313" key="17">
    <source>
        <dbReference type="Proteomes" id="UP000503096"/>
    </source>
</evidence>
<proteinExistence type="inferred from homology"/>
<evidence type="ECO:0000259" key="14">
    <source>
        <dbReference type="Pfam" id="PF00401"/>
    </source>
</evidence>
<reference evidence="16 17" key="1">
    <citation type="submission" date="2020-04" db="EMBL/GenBank/DDBJ databases">
        <title>Usitatibacter rugosus gen. nov., sp. nov. and Usitatibacter palustris sp. nov., novel members of Usitatibacteraceae fam. nov. within the order Nitrosomonadales isolated from soil.</title>
        <authorList>
            <person name="Huber K.J."/>
            <person name="Neumann-Schaal M."/>
            <person name="Geppert A."/>
            <person name="Luckner M."/>
            <person name="Wanner G."/>
            <person name="Overmann J."/>
        </authorList>
    </citation>
    <scope>NUCLEOTIDE SEQUENCE [LARGE SCALE GENOMIC DNA]</scope>
    <source>
        <strain evidence="16 17">Swamp67</strain>
    </source>
</reference>